<evidence type="ECO:0000313" key="2">
    <source>
        <dbReference type="EMBL" id="CAF1647203.1"/>
    </source>
</evidence>
<keyword evidence="3" id="KW-1185">Reference proteome</keyword>
<feature type="non-terminal residue" evidence="1">
    <location>
        <position position="185"/>
    </location>
</feature>
<dbReference type="Proteomes" id="UP000663832">
    <property type="component" value="Unassembled WGS sequence"/>
</dbReference>
<gene>
    <name evidence="1" type="ORF">BJG266_LOCUS43699</name>
    <name evidence="2" type="ORF">QVE165_LOCUS60632</name>
</gene>
<evidence type="ECO:0000313" key="1">
    <source>
        <dbReference type="EMBL" id="CAF1510573.1"/>
    </source>
</evidence>
<name>A0A815U1M4_9BILA</name>
<evidence type="ECO:0000313" key="4">
    <source>
        <dbReference type="Proteomes" id="UP000663877"/>
    </source>
</evidence>
<accession>A0A815U1M4</accession>
<dbReference type="Proteomes" id="UP000663877">
    <property type="component" value="Unassembled WGS sequence"/>
</dbReference>
<sequence>MKAQIYMNKTKTYQDLGNINPLKSLVEQTNDLLYGLWTSKHISQKQYEKLRVNKDDAELVHLYFLPKAHKPNTPLRPIMAGLKSPTIKISRWLDGLSRLLFDRLAVDTTVINGVQLIKQVERWSASNLTLATSFIVMDVTDLYTMIPQEGGVTAIKRLMETSNLKQINGVKKEIISALTRFVMTN</sequence>
<dbReference type="EMBL" id="CAJNOM010003581">
    <property type="protein sequence ID" value="CAF1647203.1"/>
    <property type="molecule type" value="Genomic_DNA"/>
</dbReference>
<dbReference type="PANTHER" id="PTHR21301">
    <property type="entry name" value="REVERSE TRANSCRIPTASE"/>
    <property type="match status" value="1"/>
</dbReference>
<dbReference type="AlphaFoldDB" id="A0A815U1M4"/>
<comment type="caution">
    <text evidence="1">The sequence shown here is derived from an EMBL/GenBank/DDBJ whole genome shotgun (WGS) entry which is preliminary data.</text>
</comment>
<evidence type="ECO:0008006" key="5">
    <source>
        <dbReference type="Google" id="ProtNLM"/>
    </source>
</evidence>
<protein>
    <recommendedName>
        <fullName evidence="5">Reverse transcriptase domain-containing protein</fullName>
    </recommendedName>
</protein>
<dbReference type="PANTHER" id="PTHR21301:SF10">
    <property type="entry name" value="REVERSE TRANSCRIPTASE DOMAIN-CONTAINING PROTEIN"/>
    <property type="match status" value="1"/>
</dbReference>
<reference evidence="1" key="1">
    <citation type="submission" date="2021-02" db="EMBL/GenBank/DDBJ databases">
        <authorList>
            <person name="Nowell W R."/>
        </authorList>
    </citation>
    <scope>NUCLEOTIDE SEQUENCE</scope>
</reference>
<dbReference type="EMBL" id="CAJNOI010003234">
    <property type="protein sequence ID" value="CAF1510573.1"/>
    <property type="molecule type" value="Genomic_DNA"/>
</dbReference>
<organism evidence="1 4">
    <name type="scientific">Adineta steineri</name>
    <dbReference type="NCBI Taxonomy" id="433720"/>
    <lineage>
        <taxon>Eukaryota</taxon>
        <taxon>Metazoa</taxon>
        <taxon>Spiralia</taxon>
        <taxon>Gnathifera</taxon>
        <taxon>Rotifera</taxon>
        <taxon>Eurotatoria</taxon>
        <taxon>Bdelloidea</taxon>
        <taxon>Adinetida</taxon>
        <taxon>Adinetidae</taxon>
        <taxon>Adineta</taxon>
    </lineage>
</organism>
<proteinExistence type="predicted"/>
<evidence type="ECO:0000313" key="3">
    <source>
        <dbReference type="Proteomes" id="UP000663832"/>
    </source>
</evidence>
<dbReference type="OrthoDB" id="5974038at2759"/>